<dbReference type="EMBL" id="JACYHB010000005">
    <property type="protein sequence ID" value="MBD8078930.1"/>
    <property type="molecule type" value="Genomic_DNA"/>
</dbReference>
<keyword evidence="3" id="KW-1185">Reference proteome</keyword>
<evidence type="ECO:0000313" key="2">
    <source>
        <dbReference type="EMBL" id="MBD8078930.1"/>
    </source>
</evidence>
<dbReference type="InterPro" id="IPR032708">
    <property type="entry name" value="McjB_C"/>
</dbReference>
<comment type="caution">
    <text evidence="2">The sequence shown here is derived from an EMBL/GenBank/DDBJ whole genome shotgun (WGS) entry which is preliminary data.</text>
</comment>
<dbReference type="NCBIfam" id="NF033537">
    <property type="entry name" value="lasso_biosyn_B2"/>
    <property type="match status" value="1"/>
</dbReference>
<feature type="domain" description="Microcin J25-processing protein McjB C-terminal" evidence="1">
    <location>
        <begin position="63"/>
        <end position="147"/>
    </location>
</feature>
<gene>
    <name evidence="2" type="ORF">IF651_07655</name>
</gene>
<evidence type="ECO:0000313" key="3">
    <source>
        <dbReference type="Proteomes" id="UP000610846"/>
    </source>
</evidence>
<organism evidence="2 3">
    <name type="scientific">Cellulosimicrobium arenosum</name>
    <dbReference type="NCBI Taxonomy" id="2708133"/>
    <lineage>
        <taxon>Bacteria</taxon>
        <taxon>Bacillati</taxon>
        <taxon>Actinomycetota</taxon>
        <taxon>Actinomycetes</taxon>
        <taxon>Micrococcales</taxon>
        <taxon>Promicromonosporaceae</taxon>
        <taxon>Cellulosimicrobium</taxon>
    </lineage>
</organism>
<protein>
    <submittedName>
        <fullName evidence="2">Lasso peptide biosynthesis B2 protein</fullName>
    </submittedName>
</protein>
<name>A0A927G9T3_9MICO</name>
<proteinExistence type="predicted"/>
<dbReference type="AlphaFoldDB" id="A0A927G9T3"/>
<accession>A0A927G9T3</accession>
<dbReference type="Pfam" id="PF13471">
    <property type="entry name" value="Transglut_core3"/>
    <property type="match status" value="1"/>
</dbReference>
<evidence type="ECO:0000259" key="1">
    <source>
        <dbReference type="Pfam" id="PF13471"/>
    </source>
</evidence>
<dbReference type="Proteomes" id="UP000610846">
    <property type="component" value="Unassembled WGS sequence"/>
</dbReference>
<dbReference type="RefSeq" id="WP_191828526.1">
    <property type="nucleotide sequence ID" value="NZ_JACYHB010000005.1"/>
</dbReference>
<reference evidence="2" key="2">
    <citation type="submission" date="2020-09" db="EMBL/GenBank/DDBJ databases">
        <authorList>
            <person name="Yu Y."/>
        </authorList>
    </citation>
    <scope>NUCLEOTIDE SEQUENCE</scope>
    <source>
        <strain evidence="2">KCTC 49039</strain>
    </source>
</reference>
<reference evidence="2" key="1">
    <citation type="journal article" date="2018" name="Curr. Microbiol.">
        <title>Cellulosimicrobium arenosum sp. nov., Isolated from Marine Sediment Sand.</title>
        <authorList>
            <person name="Oh M."/>
            <person name="Kim J.H."/>
            <person name="Yoon J.H."/>
            <person name="Schumann P."/>
            <person name="Kim W."/>
        </authorList>
    </citation>
    <scope>NUCLEOTIDE SEQUENCE</scope>
    <source>
        <strain evidence="2">KCTC 49039</strain>
    </source>
</reference>
<sequence length="165" mass="17542">MSAVTTLRRLARGARRVPLSRWPGLVRTAGLVVAIEIGVRTARLPRVSGWAGVPLADAPPTPASSATPATDRPAPLELSVRERVGVEDARRVLSVPGVDGTCLRQSLLVGHVLRRRAPRLVLGVAKRGGAVAAHAWIEVEGWTIDDFHVLARPPVGFERLPAGVS</sequence>
<dbReference type="InterPro" id="IPR053521">
    <property type="entry name" value="McjB-like"/>
</dbReference>